<dbReference type="Proteomes" id="UP000229531">
    <property type="component" value="Unassembled WGS sequence"/>
</dbReference>
<accession>A0A2M7LJM3</accession>
<dbReference type="Pfam" id="PF01177">
    <property type="entry name" value="Asp_Glu_race"/>
    <property type="match status" value="1"/>
</dbReference>
<reference evidence="4" key="1">
    <citation type="submission" date="2017-09" db="EMBL/GenBank/DDBJ databases">
        <title>Depth-based differentiation of microbial function through sediment-hosted aquifers and enrichment of novel symbionts in the deep terrestrial subsurface.</title>
        <authorList>
            <person name="Probst A.J."/>
            <person name="Ladd B."/>
            <person name="Jarett J.K."/>
            <person name="Geller-Mcgrath D.E."/>
            <person name="Sieber C.M.K."/>
            <person name="Emerson J.B."/>
            <person name="Anantharaman K."/>
            <person name="Thomas B.C."/>
            <person name="Malmstrom R."/>
            <person name="Stieglmeier M."/>
            <person name="Klingl A."/>
            <person name="Woyke T."/>
            <person name="Ryan C.M."/>
            <person name="Banfield J.F."/>
        </authorList>
    </citation>
    <scope>NUCLEOTIDE SEQUENCE [LARGE SCALE GENOMIC DNA]</scope>
</reference>
<dbReference type="GO" id="GO:0047661">
    <property type="term" value="F:amino-acid racemase activity"/>
    <property type="evidence" value="ECO:0007669"/>
    <property type="project" value="InterPro"/>
</dbReference>
<sequence length="238" mass="26186">MEESKTMTKHKTIGILGGMGAEATVDLYMGIWKYYQNNFGAKYDIDFPPMIIYSIPIPDVVESLENEQVTLEMLQNTAKNLENNGCDFIVIACNTVQFLLENIRQAVNIPIIGIAEVNAKHLKTKGIKKVGILATEVAIEKQVYDGAMTNIGISLIKPTAEDQEIVTEVIMTQLAGKTTRSETNKLANIAEHLKFQGAEAILLACTDLPLVINQKDTDVPLINCTETYVNEAAKLAIL</sequence>
<organism evidence="3 4">
    <name type="scientific">Candidatus Shapirobacteria bacterium CG_4_10_14_3_um_filter_35_13</name>
    <dbReference type="NCBI Taxonomy" id="1974873"/>
    <lineage>
        <taxon>Bacteria</taxon>
        <taxon>Candidatus Shapironibacteriota</taxon>
    </lineage>
</organism>
<dbReference type="PANTHER" id="PTHR21198:SF7">
    <property type="entry name" value="ASPARTATE-GLUTAMATE RACEMASE FAMILY"/>
    <property type="match status" value="1"/>
</dbReference>
<dbReference type="InterPro" id="IPR001920">
    <property type="entry name" value="Asp/Glu_race"/>
</dbReference>
<dbReference type="Gene3D" id="3.40.50.1860">
    <property type="match status" value="2"/>
</dbReference>
<dbReference type="AlphaFoldDB" id="A0A2M7LJM3"/>
<dbReference type="EMBL" id="PFJG01000009">
    <property type="protein sequence ID" value="PIX68273.1"/>
    <property type="molecule type" value="Genomic_DNA"/>
</dbReference>
<evidence type="ECO:0000256" key="2">
    <source>
        <dbReference type="ARBA" id="ARBA00023235"/>
    </source>
</evidence>
<dbReference type="InterPro" id="IPR015942">
    <property type="entry name" value="Asp/Glu/hydantoin_racemase"/>
</dbReference>
<comment type="caution">
    <text evidence="3">The sequence shown here is derived from an EMBL/GenBank/DDBJ whole genome shotgun (WGS) entry which is preliminary data.</text>
</comment>
<dbReference type="NCBIfam" id="TIGR00035">
    <property type="entry name" value="asp_race"/>
    <property type="match status" value="1"/>
</dbReference>
<protein>
    <recommendedName>
        <fullName evidence="5">Aspartate racemase</fullName>
    </recommendedName>
</protein>
<evidence type="ECO:0000313" key="4">
    <source>
        <dbReference type="Proteomes" id="UP000229531"/>
    </source>
</evidence>
<name>A0A2M7LJM3_9BACT</name>
<evidence type="ECO:0008006" key="5">
    <source>
        <dbReference type="Google" id="ProtNLM"/>
    </source>
</evidence>
<comment type="similarity">
    <text evidence="1">Belongs to the aspartate/glutamate racemases family.</text>
</comment>
<evidence type="ECO:0000256" key="1">
    <source>
        <dbReference type="ARBA" id="ARBA00007847"/>
    </source>
</evidence>
<dbReference type="PANTHER" id="PTHR21198">
    <property type="entry name" value="GLUTAMATE RACEMASE"/>
    <property type="match status" value="1"/>
</dbReference>
<dbReference type="InterPro" id="IPR004380">
    <property type="entry name" value="Asp_race"/>
</dbReference>
<proteinExistence type="inferred from homology"/>
<keyword evidence="2" id="KW-0413">Isomerase</keyword>
<gene>
    <name evidence="3" type="ORF">COZ41_00600</name>
</gene>
<dbReference type="SUPFAM" id="SSF53681">
    <property type="entry name" value="Aspartate/glutamate racemase"/>
    <property type="match status" value="2"/>
</dbReference>
<evidence type="ECO:0000313" key="3">
    <source>
        <dbReference type="EMBL" id="PIX68273.1"/>
    </source>
</evidence>